<dbReference type="SUPFAM" id="SSF57850">
    <property type="entry name" value="RING/U-box"/>
    <property type="match status" value="1"/>
</dbReference>
<dbReference type="InterPro" id="IPR013083">
    <property type="entry name" value="Znf_RING/FYVE/PHD"/>
</dbReference>
<evidence type="ECO:0000313" key="6">
    <source>
        <dbReference type="EMBL" id="EDQ88654.1"/>
    </source>
</evidence>
<proteinExistence type="predicted"/>
<dbReference type="PROSITE" id="PS50089">
    <property type="entry name" value="ZF_RING_2"/>
    <property type="match status" value="1"/>
</dbReference>
<dbReference type="InterPro" id="IPR001841">
    <property type="entry name" value="Znf_RING"/>
</dbReference>
<dbReference type="Gene3D" id="1.25.40.10">
    <property type="entry name" value="Tetratricopeptide repeat domain"/>
    <property type="match status" value="1"/>
</dbReference>
<dbReference type="Pfam" id="PF13920">
    <property type="entry name" value="zf-C3HC4_3"/>
    <property type="match status" value="1"/>
</dbReference>
<dbReference type="InterPro" id="IPR011990">
    <property type="entry name" value="TPR-like_helical_dom_sf"/>
</dbReference>
<dbReference type="PANTHER" id="PTHR23327">
    <property type="entry name" value="RING FINGER PROTEIN 127"/>
    <property type="match status" value="1"/>
</dbReference>
<dbReference type="Gene3D" id="3.30.40.10">
    <property type="entry name" value="Zinc/RING finger domain, C3HC4 (zinc finger)"/>
    <property type="match status" value="1"/>
</dbReference>
<dbReference type="GO" id="GO:0008270">
    <property type="term" value="F:zinc ion binding"/>
    <property type="evidence" value="ECO:0007669"/>
    <property type="project" value="UniProtKB-KW"/>
</dbReference>
<dbReference type="InParanoid" id="A9V200"/>
<keyword evidence="2 4" id="KW-0863">Zinc-finger</keyword>
<organism evidence="6 7">
    <name type="scientific">Monosiga brevicollis</name>
    <name type="common">Choanoflagellate</name>
    <dbReference type="NCBI Taxonomy" id="81824"/>
    <lineage>
        <taxon>Eukaryota</taxon>
        <taxon>Choanoflagellata</taxon>
        <taxon>Craspedida</taxon>
        <taxon>Salpingoecidae</taxon>
        <taxon>Monosiga</taxon>
    </lineage>
</organism>
<evidence type="ECO:0000313" key="7">
    <source>
        <dbReference type="Proteomes" id="UP000001357"/>
    </source>
</evidence>
<dbReference type="GeneID" id="5891880"/>
<dbReference type="PROSITE" id="PS00518">
    <property type="entry name" value="ZF_RING_1"/>
    <property type="match status" value="1"/>
</dbReference>
<dbReference type="InterPro" id="IPR017907">
    <property type="entry name" value="Znf_RING_CS"/>
</dbReference>
<sequence>MAQSNNAEDGEPLMDRSDYAEALNMYLASLDAPRDEEHRAKCHVGASACHLQLEQPQDALRHALQAIKLQPQNPAPRQSYAAALAHLGRWAEALVALVLDLEEPAATAADVLKTLADWANRHHQGEEVATDDPAKTLAAALTCPITGDLLILPTTTADGDSFTLGADASFPLPATHVNVRLQAILERLFPGHGAAATSLREVVMHLQGTSGLLEANSAVLADVQALLQQSEQHQPTALAAILRTLLQPARASMELNKVARAVQEVLGALLLLPQDVSIQDTATQALRAWVEACCGSPEPVQTSTEQPDAAAWSNRCAARAADLQVILDAAVSFAQTKPHTAVPVAHSELLLLCQQRLELADLECELCYDLLWRSIALPCGHMLCRSCVLRTLDHKPECPVCRADLADFLAARQFCEVSCPLLQNNPVWADG</sequence>
<dbReference type="GO" id="GO:0005737">
    <property type="term" value="C:cytoplasm"/>
    <property type="evidence" value="ECO:0007669"/>
    <property type="project" value="UniProtKB-ARBA"/>
</dbReference>
<evidence type="ECO:0000256" key="4">
    <source>
        <dbReference type="PROSITE-ProRule" id="PRU00175"/>
    </source>
</evidence>
<dbReference type="AlphaFoldDB" id="A9V200"/>
<dbReference type="RefSeq" id="XP_001746758.1">
    <property type="nucleotide sequence ID" value="XM_001746706.1"/>
</dbReference>
<evidence type="ECO:0000256" key="2">
    <source>
        <dbReference type="ARBA" id="ARBA00022771"/>
    </source>
</evidence>
<dbReference type="eggNOG" id="KOG4159">
    <property type="taxonomic scope" value="Eukaryota"/>
</dbReference>
<dbReference type="SUPFAM" id="SSF48452">
    <property type="entry name" value="TPR-like"/>
    <property type="match status" value="1"/>
</dbReference>
<accession>A9V200</accession>
<name>A9V200_MONBE</name>
<dbReference type="EMBL" id="CH991554">
    <property type="protein sequence ID" value="EDQ88654.1"/>
    <property type="molecule type" value="Genomic_DNA"/>
</dbReference>
<dbReference type="KEGG" id="mbr:MONBRDRAFT_9070"/>
<dbReference type="SMART" id="SM00184">
    <property type="entry name" value="RING"/>
    <property type="match status" value="1"/>
</dbReference>
<keyword evidence="7" id="KW-1185">Reference proteome</keyword>
<dbReference type="PANTHER" id="PTHR23327:SF42">
    <property type="entry name" value="LON PEPTIDASE N-TERMINAL DOMAIN AND RING FINGER PROTEIN C14F5.10C"/>
    <property type="match status" value="1"/>
</dbReference>
<evidence type="ECO:0000259" key="5">
    <source>
        <dbReference type="PROSITE" id="PS50089"/>
    </source>
</evidence>
<dbReference type="Proteomes" id="UP000001357">
    <property type="component" value="Unassembled WGS sequence"/>
</dbReference>
<gene>
    <name evidence="6" type="ORF">MONBRDRAFT_9070</name>
</gene>
<evidence type="ECO:0000256" key="1">
    <source>
        <dbReference type="ARBA" id="ARBA00022723"/>
    </source>
</evidence>
<protein>
    <recommendedName>
        <fullName evidence="5">RING-type domain-containing protein</fullName>
    </recommendedName>
</protein>
<evidence type="ECO:0000256" key="3">
    <source>
        <dbReference type="ARBA" id="ARBA00022833"/>
    </source>
</evidence>
<keyword evidence="1" id="KW-0479">Metal-binding</keyword>
<dbReference type="CDD" id="cd16514">
    <property type="entry name" value="RING-HC_LONFs_rpt2"/>
    <property type="match status" value="1"/>
</dbReference>
<dbReference type="STRING" id="81824.A9V200"/>
<reference evidence="6 7" key="1">
    <citation type="journal article" date="2008" name="Nature">
        <title>The genome of the choanoflagellate Monosiga brevicollis and the origin of metazoans.</title>
        <authorList>
            <consortium name="JGI Sequencing"/>
            <person name="King N."/>
            <person name="Westbrook M.J."/>
            <person name="Young S.L."/>
            <person name="Kuo A."/>
            <person name="Abedin M."/>
            <person name="Chapman J."/>
            <person name="Fairclough S."/>
            <person name="Hellsten U."/>
            <person name="Isogai Y."/>
            <person name="Letunic I."/>
            <person name="Marr M."/>
            <person name="Pincus D."/>
            <person name="Putnam N."/>
            <person name="Rokas A."/>
            <person name="Wright K.J."/>
            <person name="Zuzow R."/>
            <person name="Dirks W."/>
            <person name="Good M."/>
            <person name="Goodstein D."/>
            <person name="Lemons D."/>
            <person name="Li W."/>
            <person name="Lyons J.B."/>
            <person name="Morris A."/>
            <person name="Nichols S."/>
            <person name="Richter D.J."/>
            <person name="Salamov A."/>
            <person name="Bork P."/>
            <person name="Lim W.A."/>
            <person name="Manning G."/>
            <person name="Miller W.T."/>
            <person name="McGinnis W."/>
            <person name="Shapiro H."/>
            <person name="Tjian R."/>
            <person name="Grigoriev I.V."/>
            <person name="Rokhsar D."/>
        </authorList>
    </citation>
    <scope>NUCLEOTIDE SEQUENCE [LARGE SCALE GENOMIC DNA]</scope>
    <source>
        <strain evidence="7">MX1 / ATCC 50154</strain>
    </source>
</reference>
<feature type="domain" description="RING-type" evidence="5">
    <location>
        <begin position="364"/>
        <end position="402"/>
    </location>
</feature>
<keyword evidence="3" id="KW-0862">Zinc</keyword>